<evidence type="ECO:0000259" key="3">
    <source>
        <dbReference type="Pfam" id="PF13963"/>
    </source>
</evidence>
<evidence type="ECO:0000313" key="4">
    <source>
        <dbReference type="EMBL" id="KAJ9566908.1"/>
    </source>
</evidence>
<evidence type="ECO:0000259" key="2">
    <source>
        <dbReference type="Pfam" id="PF03732"/>
    </source>
</evidence>
<reference evidence="4" key="1">
    <citation type="submission" date="2023-03" db="EMBL/GenBank/DDBJ databases">
        <title>Chromosome-scale reference genome and RAD-based genetic map of yellow starthistle (Centaurea solstitialis) reveal putative structural variation and QTLs associated with invader traits.</title>
        <authorList>
            <person name="Reatini B."/>
            <person name="Cang F.A."/>
            <person name="Jiang Q."/>
            <person name="Mckibben M.T.W."/>
            <person name="Barker M.S."/>
            <person name="Rieseberg L.H."/>
            <person name="Dlugosch K.M."/>
        </authorList>
    </citation>
    <scope>NUCLEOTIDE SEQUENCE</scope>
    <source>
        <strain evidence="4">CAN-66</strain>
        <tissue evidence="4">Leaf</tissue>
    </source>
</reference>
<accession>A0AA38TTQ7</accession>
<dbReference type="Pfam" id="PF13963">
    <property type="entry name" value="Transpos_assoc"/>
    <property type="match status" value="1"/>
</dbReference>
<comment type="caution">
    <text evidence="4">The sequence shown here is derived from an EMBL/GenBank/DDBJ whole genome shotgun (WGS) entry which is preliminary data.</text>
</comment>
<evidence type="ECO:0008006" key="6">
    <source>
        <dbReference type="Google" id="ProtNLM"/>
    </source>
</evidence>
<dbReference type="InterPro" id="IPR029480">
    <property type="entry name" value="Transpos_assoc"/>
</dbReference>
<name>A0AA38TTQ7_9ASTR</name>
<protein>
    <recommendedName>
        <fullName evidence="6">Retrotransposon gag domain-containing protein</fullName>
    </recommendedName>
</protein>
<proteinExistence type="predicted"/>
<feature type="domain" description="Retrotransposon gag" evidence="2">
    <location>
        <begin position="11"/>
        <end position="77"/>
    </location>
</feature>
<dbReference type="AlphaFoldDB" id="A0AA38TTQ7"/>
<feature type="compositionally biased region" description="Basic and acidic residues" evidence="1">
    <location>
        <begin position="174"/>
        <end position="188"/>
    </location>
</feature>
<dbReference type="EMBL" id="JARYMX010000001">
    <property type="protein sequence ID" value="KAJ9566908.1"/>
    <property type="molecule type" value="Genomic_DNA"/>
</dbReference>
<feature type="domain" description="Transposase-associated" evidence="3">
    <location>
        <begin position="80"/>
        <end position="153"/>
    </location>
</feature>
<dbReference type="Pfam" id="PF03732">
    <property type="entry name" value="Retrotrans_gag"/>
    <property type="match status" value="1"/>
</dbReference>
<dbReference type="InterPro" id="IPR005162">
    <property type="entry name" value="Retrotrans_gag_dom"/>
</dbReference>
<sequence>MNRLSKKEKLKVAVIAIEGDALKWFQWENKRHTIVTWEEFKKLLPIQFRSVGEGSLCEQFLAVKQETTVKDYKLKMTLDRSWISAANRLSVEYRQGVEEFIRVAKNHLDYRGLSRCSCKKCGNAMLQTIDLIKQHLFVNGIQMTYQVWHYLGESLPWRVTTKFSKGTQTGLDRTGQDRTGQESRTGRDKTGLDGTNVCFVFEVEVVVDCNTSDGGGSGCGEPEDVG</sequence>
<gene>
    <name evidence="4" type="ORF">OSB04_002874</name>
</gene>
<feature type="region of interest" description="Disordered" evidence="1">
    <location>
        <begin position="166"/>
        <end position="188"/>
    </location>
</feature>
<keyword evidence="5" id="KW-1185">Reference proteome</keyword>
<evidence type="ECO:0000313" key="5">
    <source>
        <dbReference type="Proteomes" id="UP001172457"/>
    </source>
</evidence>
<dbReference type="Proteomes" id="UP001172457">
    <property type="component" value="Chromosome 1"/>
</dbReference>
<evidence type="ECO:0000256" key="1">
    <source>
        <dbReference type="SAM" id="MobiDB-lite"/>
    </source>
</evidence>
<organism evidence="4 5">
    <name type="scientific">Centaurea solstitialis</name>
    <name type="common">yellow star-thistle</name>
    <dbReference type="NCBI Taxonomy" id="347529"/>
    <lineage>
        <taxon>Eukaryota</taxon>
        <taxon>Viridiplantae</taxon>
        <taxon>Streptophyta</taxon>
        <taxon>Embryophyta</taxon>
        <taxon>Tracheophyta</taxon>
        <taxon>Spermatophyta</taxon>
        <taxon>Magnoliopsida</taxon>
        <taxon>eudicotyledons</taxon>
        <taxon>Gunneridae</taxon>
        <taxon>Pentapetalae</taxon>
        <taxon>asterids</taxon>
        <taxon>campanulids</taxon>
        <taxon>Asterales</taxon>
        <taxon>Asteraceae</taxon>
        <taxon>Carduoideae</taxon>
        <taxon>Cardueae</taxon>
        <taxon>Centaureinae</taxon>
        <taxon>Centaurea</taxon>
    </lineage>
</organism>